<protein>
    <submittedName>
        <fullName evidence="1">Maleate cis-trans isomerase</fullName>
    </submittedName>
</protein>
<dbReference type="InterPro" id="IPR053714">
    <property type="entry name" value="Iso_Racemase_Enz_sf"/>
</dbReference>
<dbReference type="GO" id="GO:0016853">
    <property type="term" value="F:isomerase activity"/>
    <property type="evidence" value="ECO:0007669"/>
    <property type="project" value="UniProtKB-KW"/>
</dbReference>
<dbReference type="RefSeq" id="WP_179426127.1">
    <property type="nucleotide sequence ID" value="NZ_JACBZP010000001.1"/>
</dbReference>
<dbReference type="InterPro" id="IPR026286">
    <property type="entry name" value="MaiA/AMDase"/>
</dbReference>
<dbReference type="Proteomes" id="UP000539111">
    <property type="component" value="Unassembled WGS sequence"/>
</dbReference>
<dbReference type="Gene3D" id="3.40.50.12500">
    <property type="match status" value="1"/>
</dbReference>
<reference evidence="1 2" key="1">
    <citation type="submission" date="2020-07" db="EMBL/GenBank/DDBJ databases">
        <title>Sequencing the genomes of 1000 actinobacteria strains.</title>
        <authorList>
            <person name="Klenk H.-P."/>
        </authorList>
    </citation>
    <scope>NUCLEOTIDE SEQUENCE [LARGE SCALE GENOMIC DNA]</scope>
    <source>
        <strain evidence="1 2">DSM 26341</strain>
    </source>
</reference>
<accession>A0A7Z0D1R4</accession>
<dbReference type="EMBL" id="JACBZP010000001">
    <property type="protein sequence ID" value="NYI66640.1"/>
    <property type="molecule type" value="Genomic_DNA"/>
</dbReference>
<dbReference type="PANTHER" id="PTHR40267">
    <property type="entry name" value="BLR3294 PROTEIN"/>
    <property type="match status" value="1"/>
</dbReference>
<evidence type="ECO:0000313" key="1">
    <source>
        <dbReference type="EMBL" id="NYI66640.1"/>
    </source>
</evidence>
<name>A0A7Z0D1R4_9MICO</name>
<dbReference type="PANTHER" id="PTHR40267:SF1">
    <property type="entry name" value="BLR3294 PROTEIN"/>
    <property type="match status" value="1"/>
</dbReference>
<comment type="caution">
    <text evidence="1">The sequence shown here is derived from an EMBL/GenBank/DDBJ whole genome shotgun (WGS) entry which is preliminary data.</text>
</comment>
<dbReference type="AlphaFoldDB" id="A0A7Z0D1R4"/>
<evidence type="ECO:0000313" key="2">
    <source>
        <dbReference type="Proteomes" id="UP000539111"/>
    </source>
</evidence>
<organism evidence="1 2">
    <name type="scientific">Spelaeicoccus albus</name>
    <dbReference type="NCBI Taxonomy" id="1280376"/>
    <lineage>
        <taxon>Bacteria</taxon>
        <taxon>Bacillati</taxon>
        <taxon>Actinomycetota</taxon>
        <taxon>Actinomycetes</taxon>
        <taxon>Micrococcales</taxon>
        <taxon>Brevibacteriaceae</taxon>
        <taxon>Spelaeicoccus</taxon>
    </lineage>
</organism>
<keyword evidence="2" id="KW-1185">Reference proteome</keyword>
<gene>
    <name evidence="1" type="ORF">BJY26_000946</name>
</gene>
<proteinExistence type="predicted"/>
<sequence>MTRTTHSSTVGLLYPGIGADDDFSALESRLKPTLRLPLVVTEGGDVAHTPEALRAVGAAKNLADGVAKLLVSEPDSVMWTCTSGSFVFGWRGAHDQAREVAHSADRPASSTSIAFAEAARSMNFSRVAIAASYPVELASYFRRFLADAGVEVVGMTSNEIANAGLVGRLNRDQIVAMAVAADRPNADAVLIPDTAMHSLDWITDLESALGKPVLTANQVTVWEGLRIAGRLMPIDGLGTLFAE</sequence>
<keyword evidence="1" id="KW-0413">Isomerase</keyword>
<dbReference type="Pfam" id="PF17645">
    <property type="entry name" value="Amdase"/>
    <property type="match status" value="1"/>
</dbReference>